<feature type="transmembrane region" description="Helical" evidence="3">
    <location>
        <begin position="6"/>
        <end position="27"/>
    </location>
</feature>
<dbReference type="InParanoid" id="A0A0G4EJF5"/>
<keyword evidence="2" id="KW-0560">Oxidoreductase</keyword>
<dbReference type="Proteomes" id="UP000041254">
    <property type="component" value="Unassembled WGS sequence"/>
</dbReference>
<dbReference type="PhylomeDB" id="A0A0G4EJF5"/>
<dbReference type="PANTHER" id="PTHR43899">
    <property type="entry name" value="RH59310P"/>
    <property type="match status" value="1"/>
</dbReference>
<evidence type="ECO:0000256" key="3">
    <source>
        <dbReference type="SAM" id="Phobius"/>
    </source>
</evidence>
<keyword evidence="3" id="KW-0812">Transmembrane</keyword>
<proteinExistence type="inferred from homology"/>
<dbReference type="VEuPathDB" id="CryptoDB:Vbra_12082"/>
<organism evidence="4 5">
    <name type="scientific">Vitrella brassicaformis (strain CCMP3155)</name>
    <dbReference type="NCBI Taxonomy" id="1169540"/>
    <lineage>
        <taxon>Eukaryota</taxon>
        <taxon>Sar</taxon>
        <taxon>Alveolata</taxon>
        <taxon>Colpodellida</taxon>
        <taxon>Vitrellaceae</taxon>
        <taxon>Vitrella</taxon>
    </lineage>
</organism>
<dbReference type="GO" id="GO:0016491">
    <property type="term" value="F:oxidoreductase activity"/>
    <property type="evidence" value="ECO:0007669"/>
    <property type="project" value="UniProtKB-KW"/>
</dbReference>
<dbReference type="OrthoDB" id="5545019at2759"/>
<dbReference type="PANTHER" id="PTHR43899:SF13">
    <property type="entry name" value="RH59310P"/>
    <property type="match status" value="1"/>
</dbReference>
<dbReference type="Gene3D" id="3.40.50.720">
    <property type="entry name" value="NAD(P)-binding Rossmann-like Domain"/>
    <property type="match status" value="1"/>
</dbReference>
<keyword evidence="5" id="KW-1185">Reference proteome</keyword>
<keyword evidence="3" id="KW-0472">Membrane</keyword>
<dbReference type="SUPFAM" id="SSF51735">
    <property type="entry name" value="NAD(P)-binding Rossmann-fold domains"/>
    <property type="match status" value="1"/>
</dbReference>
<accession>A0A0G4EJF5</accession>
<dbReference type="AlphaFoldDB" id="A0A0G4EJF5"/>
<reference evidence="4 5" key="1">
    <citation type="submission" date="2014-11" db="EMBL/GenBank/DDBJ databases">
        <authorList>
            <person name="Zhu J."/>
            <person name="Qi W."/>
            <person name="Song R."/>
        </authorList>
    </citation>
    <scope>NUCLEOTIDE SEQUENCE [LARGE SCALE GENOMIC DNA]</scope>
</reference>
<gene>
    <name evidence="4" type="ORF">Vbra_12082</name>
</gene>
<dbReference type="EMBL" id="CDMY01000248">
    <property type="protein sequence ID" value="CEL96879.1"/>
    <property type="molecule type" value="Genomic_DNA"/>
</dbReference>
<keyword evidence="3" id="KW-1133">Transmembrane helix</keyword>
<evidence type="ECO:0000256" key="2">
    <source>
        <dbReference type="ARBA" id="ARBA00023002"/>
    </source>
</evidence>
<dbReference type="InterPro" id="IPR002347">
    <property type="entry name" value="SDR_fam"/>
</dbReference>
<evidence type="ECO:0000313" key="4">
    <source>
        <dbReference type="EMBL" id="CEL96879.1"/>
    </source>
</evidence>
<dbReference type="InterPro" id="IPR036291">
    <property type="entry name" value="NAD(P)-bd_dom_sf"/>
</dbReference>
<protein>
    <submittedName>
        <fullName evidence="4">Uncharacterized protein</fullName>
    </submittedName>
</protein>
<dbReference type="STRING" id="1169540.A0A0G4EJF5"/>
<dbReference type="PRINTS" id="PR00081">
    <property type="entry name" value="GDHRDH"/>
</dbReference>
<sequence>MVLLSYLAAFFSAFGAIFFVYCAFNIARWIYDVFLASSSDAYLAAFKGDWALITGAAGGIGRCFAEQLAARGLHLILADINEAGLEELRGLLAGRFPAVSIKTMRLDLMGEAAAIEANLKIFMQDHGINKIGVLLCCAGGVGRYAVVNERPTSAVYRDVQYNVSSTLLCCSFVIPYMKHNGRGLIMLMSSMSALSGMPGSPEYSGGKAFLRLWSFSVEEELKIDNILITAFTPGFITTPLTQYARGLLVAEPESFVRWALHKCHRGPVCNPHPGHALQEALGVNILGIRSMRKAAEIAACKMAKRMMASKKEDGSPSLLVERQEAKDHIEKMASKRTALFDTAARPELSVGRVGG</sequence>
<name>A0A0G4EJF5_VITBC</name>
<dbReference type="Pfam" id="PF00106">
    <property type="entry name" value="adh_short"/>
    <property type="match status" value="1"/>
</dbReference>
<dbReference type="InterPro" id="IPR051019">
    <property type="entry name" value="VLCFA-Steroid_DH"/>
</dbReference>
<evidence type="ECO:0000256" key="1">
    <source>
        <dbReference type="ARBA" id="ARBA00006484"/>
    </source>
</evidence>
<comment type="similarity">
    <text evidence="1">Belongs to the short-chain dehydrogenases/reductases (SDR) family.</text>
</comment>
<evidence type="ECO:0000313" key="5">
    <source>
        <dbReference type="Proteomes" id="UP000041254"/>
    </source>
</evidence>